<comment type="similarity">
    <text evidence="1 3">Belongs to the short-chain dehydrogenases/reductases (SDR) family.</text>
</comment>
<dbReference type="InterPro" id="IPR036291">
    <property type="entry name" value="NAD(P)-bd_dom_sf"/>
</dbReference>
<dbReference type="PRINTS" id="PR00081">
    <property type="entry name" value="GDHRDH"/>
</dbReference>
<dbReference type="CDD" id="cd05233">
    <property type="entry name" value="SDR_c"/>
    <property type="match status" value="1"/>
</dbReference>
<reference evidence="4 5" key="1">
    <citation type="submission" date="2018-05" db="EMBL/GenBank/DDBJ databases">
        <title>Comparative genomic sequence analysis between strain HN4 and CCM 8460T (Falsochrobactrum ovis) will provide more evidence to prove that HN4 is a new species of Falsochrobactrum.</title>
        <authorList>
            <person name="Lyu W."/>
            <person name="Sun L."/>
            <person name="Yao L."/>
        </authorList>
    </citation>
    <scope>NUCLEOTIDE SEQUENCE [LARGE SCALE GENOMIC DNA]</scope>
    <source>
        <strain evidence="4 5">HN4</strain>
    </source>
</reference>
<comment type="caution">
    <text evidence="4">The sequence shown here is derived from an EMBL/GenBank/DDBJ whole genome shotgun (WGS) entry which is preliminary data.</text>
</comment>
<dbReference type="EMBL" id="QGDB01000003">
    <property type="protein sequence ID" value="PWL17671.1"/>
    <property type="molecule type" value="Genomic_DNA"/>
</dbReference>
<dbReference type="OrthoDB" id="9810734at2"/>
<dbReference type="Gene3D" id="3.40.50.720">
    <property type="entry name" value="NAD(P)-binding Rossmann-like Domain"/>
    <property type="match status" value="1"/>
</dbReference>
<sequence>MGKLDNKVTWVTGAGSGIGEATSIELAASGATVVLTGRRLEPLKKVAEKIQAAGGDAVVAPADLTDAAQVQSIVDEIVCRFSKLDILVNNAGVNIRDRSTDKLTPEGVDTLISTNLSAAFYCVTSTLPVFRKQGGGLMIHTASWLGRHSHKLAGAAYSAAKHAVVAMSHAVNMEEYSNNIRSCVICPGEVATPVLDNRPVPVPQEERDRMLQPHDLAEVISMICNLPDRVCLNEILISPTWNRMFLSQEQSGLVADRQQ</sequence>
<name>A0A316J8P1_9HYPH</name>
<dbReference type="GO" id="GO:0016491">
    <property type="term" value="F:oxidoreductase activity"/>
    <property type="evidence" value="ECO:0007669"/>
    <property type="project" value="UniProtKB-KW"/>
</dbReference>
<evidence type="ECO:0000313" key="5">
    <source>
        <dbReference type="Proteomes" id="UP000245865"/>
    </source>
</evidence>
<dbReference type="PANTHER" id="PTHR44196:SF1">
    <property type="entry name" value="DEHYDROGENASE_REDUCTASE SDR FAMILY MEMBER 7B"/>
    <property type="match status" value="1"/>
</dbReference>
<dbReference type="SUPFAM" id="SSF51735">
    <property type="entry name" value="NAD(P)-binding Rossmann-fold domains"/>
    <property type="match status" value="1"/>
</dbReference>
<accession>A0A316J8P1</accession>
<gene>
    <name evidence="4" type="ORF">DKP76_07785</name>
</gene>
<keyword evidence="2" id="KW-0560">Oxidoreductase</keyword>
<keyword evidence="5" id="KW-1185">Reference proteome</keyword>
<organism evidence="4 5">
    <name type="scientific">Falsochrobactrum shanghaiense</name>
    <dbReference type="NCBI Taxonomy" id="2201899"/>
    <lineage>
        <taxon>Bacteria</taxon>
        <taxon>Pseudomonadati</taxon>
        <taxon>Pseudomonadota</taxon>
        <taxon>Alphaproteobacteria</taxon>
        <taxon>Hyphomicrobiales</taxon>
        <taxon>Brucellaceae</taxon>
        <taxon>Falsochrobactrum</taxon>
    </lineage>
</organism>
<dbReference type="Pfam" id="PF00106">
    <property type="entry name" value="adh_short"/>
    <property type="match status" value="1"/>
</dbReference>
<dbReference type="PRINTS" id="PR00080">
    <property type="entry name" value="SDRFAMILY"/>
</dbReference>
<evidence type="ECO:0000256" key="2">
    <source>
        <dbReference type="ARBA" id="ARBA00023002"/>
    </source>
</evidence>
<dbReference type="InterPro" id="IPR002347">
    <property type="entry name" value="SDR_fam"/>
</dbReference>
<evidence type="ECO:0000256" key="1">
    <source>
        <dbReference type="ARBA" id="ARBA00006484"/>
    </source>
</evidence>
<proteinExistence type="inferred from homology"/>
<dbReference type="GO" id="GO:0016020">
    <property type="term" value="C:membrane"/>
    <property type="evidence" value="ECO:0007669"/>
    <property type="project" value="TreeGrafter"/>
</dbReference>
<dbReference type="RefSeq" id="WP_109705910.1">
    <property type="nucleotide sequence ID" value="NZ_QGDB01000003.1"/>
</dbReference>
<dbReference type="AlphaFoldDB" id="A0A316J8P1"/>
<evidence type="ECO:0000256" key="3">
    <source>
        <dbReference type="RuleBase" id="RU000363"/>
    </source>
</evidence>
<evidence type="ECO:0000313" key="4">
    <source>
        <dbReference type="EMBL" id="PWL17671.1"/>
    </source>
</evidence>
<protein>
    <submittedName>
        <fullName evidence="4">Oxidoreductase</fullName>
    </submittedName>
</protein>
<dbReference type="PANTHER" id="PTHR44196">
    <property type="entry name" value="DEHYDROGENASE/REDUCTASE SDR FAMILY MEMBER 7B"/>
    <property type="match status" value="1"/>
</dbReference>
<dbReference type="Proteomes" id="UP000245865">
    <property type="component" value="Unassembled WGS sequence"/>
</dbReference>